<sequence>MAEIKLVNVSKTFDTEEGPVHALSDVNLSIHKGDIYGIIGMSGAGKSTLVRCLNFLEKPTSGDVIVQGVSLKSLNEKELREERKKISMIFQNFNLLMQKTVIDNVCFPMYLAHTPKAEARKKAMEYLRIVGLEDKANTYPSKLSGGQQQRVAIARALASKPEILLCDEATSALDPATTKQILALLKKINNELGITIVIITHAMDVVEDVCSHVAIMENGQVQESGEVETIFANPQSAVGKRLVLKDVRSEALAELKTDKTFRIVFDKQSAFEPVIANAILTFQTPINILGATTKNVHNQAKGEMIVGIPSGHEDEFVAYFKERGLNVEEVDING</sequence>
<keyword evidence="8" id="KW-0472">Membrane</keyword>
<dbReference type="InterPro" id="IPR041701">
    <property type="entry name" value="MetN_ABC"/>
</dbReference>
<evidence type="ECO:0000256" key="4">
    <source>
        <dbReference type="ARBA" id="ARBA00022741"/>
    </source>
</evidence>
<dbReference type="InterPro" id="IPR017871">
    <property type="entry name" value="ABC_transporter-like_CS"/>
</dbReference>
<keyword evidence="11" id="KW-1185">Reference proteome</keyword>
<dbReference type="PROSITE" id="PS50893">
    <property type="entry name" value="ABC_TRANSPORTER_2"/>
    <property type="match status" value="1"/>
</dbReference>
<organism evidence="10 11">
    <name type="scientific">Kandleria vitulina DSM 20405</name>
    <dbReference type="NCBI Taxonomy" id="1410657"/>
    <lineage>
        <taxon>Bacteria</taxon>
        <taxon>Bacillati</taxon>
        <taxon>Bacillota</taxon>
        <taxon>Erysipelotrichia</taxon>
        <taxon>Erysipelotrichales</taxon>
        <taxon>Coprobacillaceae</taxon>
        <taxon>Kandleria</taxon>
    </lineage>
</organism>
<reference evidence="10 11" key="1">
    <citation type="journal article" date="2015" name="Genome Announc.">
        <title>Expanding the biotechnology potential of lactobacilli through comparative genomics of 213 strains and associated genera.</title>
        <authorList>
            <person name="Sun Z."/>
            <person name="Harris H.M."/>
            <person name="McCann A."/>
            <person name="Guo C."/>
            <person name="Argimon S."/>
            <person name="Zhang W."/>
            <person name="Yang X."/>
            <person name="Jeffery I.B."/>
            <person name="Cooney J.C."/>
            <person name="Kagawa T.F."/>
            <person name="Liu W."/>
            <person name="Song Y."/>
            <person name="Salvetti E."/>
            <person name="Wrobel A."/>
            <person name="Rasinkangas P."/>
            <person name="Parkhill J."/>
            <person name="Rea M.C."/>
            <person name="O'Sullivan O."/>
            <person name="Ritari J."/>
            <person name="Douillard F.P."/>
            <person name="Paul Ross R."/>
            <person name="Yang R."/>
            <person name="Briner A.E."/>
            <person name="Felis G.E."/>
            <person name="de Vos W.M."/>
            <person name="Barrangou R."/>
            <person name="Klaenhammer T.R."/>
            <person name="Caufield P.W."/>
            <person name="Cui Y."/>
            <person name="Zhang H."/>
            <person name="O'Toole P.W."/>
        </authorList>
    </citation>
    <scope>NUCLEOTIDE SEQUENCE [LARGE SCALE GENOMIC DNA]</scope>
    <source>
        <strain evidence="10 11">DSM 20405</strain>
    </source>
</reference>
<dbReference type="EMBL" id="JQBL01000021">
    <property type="protein sequence ID" value="KRN49750.1"/>
    <property type="molecule type" value="Genomic_DNA"/>
</dbReference>
<evidence type="ECO:0000256" key="8">
    <source>
        <dbReference type="ARBA" id="ARBA00023136"/>
    </source>
</evidence>
<evidence type="ECO:0000256" key="7">
    <source>
        <dbReference type="ARBA" id="ARBA00022970"/>
    </source>
</evidence>
<dbReference type="PANTHER" id="PTHR43166:SF30">
    <property type="entry name" value="METHIONINE IMPORT ATP-BINDING PROTEIN METN"/>
    <property type="match status" value="1"/>
</dbReference>
<dbReference type="AlphaFoldDB" id="A0A0R2HE05"/>
<dbReference type="PANTHER" id="PTHR43166">
    <property type="entry name" value="AMINO ACID IMPORT ATP-BINDING PROTEIN"/>
    <property type="match status" value="1"/>
</dbReference>
<keyword evidence="5 10" id="KW-0067">ATP-binding</keyword>
<feature type="domain" description="ABC transporter" evidence="9">
    <location>
        <begin position="4"/>
        <end position="243"/>
    </location>
</feature>
<keyword evidence="7" id="KW-0029">Amino-acid transport</keyword>
<keyword evidence="3" id="KW-1003">Cell membrane</keyword>
<dbReference type="InterPro" id="IPR027417">
    <property type="entry name" value="P-loop_NTPase"/>
</dbReference>
<keyword evidence="6" id="KW-1278">Translocase</keyword>
<dbReference type="GO" id="GO:0016887">
    <property type="term" value="F:ATP hydrolysis activity"/>
    <property type="evidence" value="ECO:0007669"/>
    <property type="project" value="InterPro"/>
</dbReference>
<dbReference type="SUPFAM" id="SSF52540">
    <property type="entry name" value="P-loop containing nucleoside triphosphate hydrolases"/>
    <property type="match status" value="1"/>
</dbReference>
<proteinExistence type="inferred from homology"/>
<evidence type="ECO:0000313" key="10">
    <source>
        <dbReference type="EMBL" id="KRN49750.1"/>
    </source>
</evidence>
<dbReference type="FunFam" id="3.40.50.300:FF:000056">
    <property type="entry name" value="Cell division ATP-binding protein FtsE"/>
    <property type="match status" value="1"/>
</dbReference>
<comment type="similarity">
    <text evidence="1">Belongs to the ABC transporter superfamily.</text>
</comment>
<protein>
    <submittedName>
        <fullName evidence="10">Phosphate ABC transporter ATP-binding protein</fullName>
    </submittedName>
</protein>
<evidence type="ECO:0000256" key="2">
    <source>
        <dbReference type="ARBA" id="ARBA00022448"/>
    </source>
</evidence>
<accession>A0A0R2HE05</accession>
<evidence type="ECO:0000256" key="6">
    <source>
        <dbReference type="ARBA" id="ARBA00022967"/>
    </source>
</evidence>
<dbReference type="PATRIC" id="fig|1410657.5.peg.907"/>
<gene>
    <name evidence="10" type="ORF">IV49_GL000869</name>
</gene>
<dbReference type="Pfam" id="PF09383">
    <property type="entry name" value="NIL"/>
    <property type="match status" value="1"/>
</dbReference>
<evidence type="ECO:0000256" key="5">
    <source>
        <dbReference type="ARBA" id="ARBA00022840"/>
    </source>
</evidence>
<evidence type="ECO:0000256" key="3">
    <source>
        <dbReference type="ARBA" id="ARBA00022475"/>
    </source>
</evidence>
<dbReference type="InterPro" id="IPR003593">
    <property type="entry name" value="AAA+_ATPase"/>
</dbReference>
<dbReference type="GO" id="GO:0005524">
    <property type="term" value="F:ATP binding"/>
    <property type="evidence" value="ECO:0007669"/>
    <property type="project" value="UniProtKB-KW"/>
</dbReference>
<dbReference type="SUPFAM" id="SSF55021">
    <property type="entry name" value="ACT-like"/>
    <property type="match status" value="1"/>
</dbReference>
<dbReference type="Gene3D" id="3.40.50.300">
    <property type="entry name" value="P-loop containing nucleotide triphosphate hydrolases"/>
    <property type="match status" value="1"/>
</dbReference>
<dbReference type="GO" id="GO:0005886">
    <property type="term" value="C:plasma membrane"/>
    <property type="evidence" value="ECO:0007669"/>
    <property type="project" value="UniProtKB-ARBA"/>
</dbReference>
<evidence type="ECO:0000256" key="1">
    <source>
        <dbReference type="ARBA" id="ARBA00005417"/>
    </source>
</evidence>
<evidence type="ECO:0000313" key="11">
    <source>
        <dbReference type="Proteomes" id="UP000051841"/>
    </source>
</evidence>
<dbReference type="Proteomes" id="UP000051841">
    <property type="component" value="Unassembled WGS sequence"/>
</dbReference>
<dbReference type="InterPro" id="IPR050086">
    <property type="entry name" value="MetN_ABC_transporter-like"/>
</dbReference>
<name>A0A0R2HE05_9FIRM</name>
<dbReference type="Gene3D" id="3.30.70.260">
    <property type="match status" value="1"/>
</dbReference>
<dbReference type="PROSITE" id="PS00211">
    <property type="entry name" value="ABC_TRANSPORTER_1"/>
    <property type="match status" value="1"/>
</dbReference>
<dbReference type="SMART" id="SM00382">
    <property type="entry name" value="AAA"/>
    <property type="match status" value="1"/>
</dbReference>
<keyword evidence="4" id="KW-0547">Nucleotide-binding</keyword>
<dbReference type="GO" id="GO:0006865">
    <property type="term" value="P:amino acid transport"/>
    <property type="evidence" value="ECO:0007669"/>
    <property type="project" value="UniProtKB-KW"/>
</dbReference>
<dbReference type="InterPro" id="IPR045865">
    <property type="entry name" value="ACT-like_dom_sf"/>
</dbReference>
<dbReference type="SMART" id="SM00930">
    <property type="entry name" value="NIL"/>
    <property type="match status" value="1"/>
</dbReference>
<keyword evidence="2" id="KW-0813">Transport</keyword>
<comment type="caution">
    <text evidence="10">The sequence shown here is derived from an EMBL/GenBank/DDBJ whole genome shotgun (WGS) entry which is preliminary data.</text>
</comment>
<dbReference type="CDD" id="cd03258">
    <property type="entry name" value="ABC_MetN_methionine_transporter"/>
    <property type="match status" value="1"/>
</dbReference>
<dbReference type="InterPro" id="IPR003439">
    <property type="entry name" value="ABC_transporter-like_ATP-bd"/>
</dbReference>
<dbReference type="Pfam" id="PF00005">
    <property type="entry name" value="ABC_tran"/>
    <property type="match status" value="1"/>
</dbReference>
<dbReference type="InterPro" id="IPR018449">
    <property type="entry name" value="NIL_domain"/>
</dbReference>
<dbReference type="RefSeq" id="WP_031589541.1">
    <property type="nucleotide sequence ID" value="NZ_JNKN01000025.1"/>
</dbReference>
<evidence type="ECO:0000259" key="9">
    <source>
        <dbReference type="PROSITE" id="PS50893"/>
    </source>
</evidence>